<protein>
    <submittedName>
        <fullName evidence="2">Uncharacterized protein</fullName>
    </submittedName>
</protein>
<organism evidence="2 3">
    <name type="scientific">Carpinus fangiana</name>
    <dbReference type="NCBI Taxonomy" id="176857"/>
    <lineage>
        <taxon>Eukaryota</taxon>
        <taxon>Viridiplantae</taxon>
        <taxon>Streptophyta</taxon>
        <taxon>Embryophyta</taxon>
        <taxon>Tracheophyta</taxon>
        <taxon>Spermatophyta</taxon>
        <taxon>Magnoliopsida</taxon>
        <taxon>eudicotyledons</taxon>
        <taxon>Gunneridae</taxon>
        <taxon>Pentapetalae</taxon>
        <taxon>rosids</taxon>
        <taxon>fabids</taxon>
        <taxon>Fagales</taxon>
        <taxon>Betulaceae</taxon>
        <taxon>Carpinus</taxon>
    </lineage>
</organism>
<keyword evidence="3" id="KW-1185">Reference proteome</keyword>
<dbReference type="AlphaFoldDB" id="A0A5N6QDX1"/>
<sequence length="57" mass="6202">MATARTLIDLGVLSKLVAALNNVQQQACSKHASILVQTAKAIYSLLWPFNFDLIGPF</sequence>
<keyword evidence="1" id="KW-0732">Signal</keyword>
<dbReference type="Proteomes" id="UP000327013">
    <property type="component" value="Chromosome 1"/>
</dbReference>
<dbReference type="EMBL" id="CM017321">
    <property type="protein sequence ID" value="KAE7997502.1"/>
    <property type="molecule type" value="Genomic_DNA"/>
</dbReference>
<evidence type="ECO:0000256" key="1">
    <source>
        <dbReference type="SAM" id="SignalP"/>
    </source>
</evidence>
<feature type="signal peptide" evidence="1">
    <location>
        <begin position="1"/>
        <end position="19"/>
    </location>
</feature>
<proteinExistence type="predicted"/>
<accession>A0A5N6QDX1</accession>
<gene>
    <name evidence="2" type="ORF">FH972_002133</name>
</gene>
<evidence type="ECO:0000313" key="3">
    <source>
        <dbReference type="Proteomes" id="UP000327013"/>
    </source>
</evidence>
<reference evidence="2 3" key="1">
    <citation type="submission" date="2019-06" db="EMBL/GenBank/DDBJ databases">
        <title>A chromosomal-level reference genome of Carpinus fangiana (Coryloideae, Betulaceae).</title>
        <authorList>
            <person name="Yang X."/>
            <person name="Wang Z."/>
            <person name="Zhang L."/>
            <person name="Hao G."/>
            <person name="Liu J."/>
            <person name="Yang Y."/>
        </authorList>
    </citation>
    <scope>NUCLEOTIDE SEQUENCE [LARGE SCALE GENOMIC DNA]</scope>
    <source>
        <strain evidence="2">Cfa_2016G</strain>
        <tissue evidence="2">Leaf</tissue>
    </source>
</reference>
<feature type="chain" id="PRO_5024277513" evidence="1">
    <location>
        <begin position="20"/>
        <end position="57"/>
    </location>
</feature>
<evidence type="ECO:0000313" key="2">
    <source>
        <dbReference type="EMBL" id="KAE7997502.1"/>
    </source>
</evidence>
<name>A0A5N6QDX1_9ROSI</name>